<proteinExistence type="inferred from homology"/>
<dbReference type="InterPro" id="IPR029055">
    <property type="entry name" value="Ntn_hydrolases_N"/>
</dbReference>
<keyword evidence="5 7" id="KW-0658">Purine biosynthesis</keyword>
<comment type="function">
    <text evidence="7">Catalyzes the formation of phosphoribosylamine from phosphoribosylpyrophosphate (PRPP) and glutamine.</text>
</comment>
<dbReference type="Proteomes" id="UP001208689">
    <property type="component" value="Chromosome"/>
</dbReference>
<dbReference type="CDD" id="cd06223">
    <property type="entry name" value="PRTases_typeI"/>
    <property type="match status" value="1"/>
</dbReference>
<dbReference type="InterPro" id="IPR000836">
    <property type="entry name" value="PRTase_dom"/>
</dbReference>
<dbReference type="NCBIfam" id="TIGR01134">
    <property type="entry name" value="purF"/>
    <property type="match status" value="1"/>
</dbReference>
<evidence type="ECO:0000256" key="2">
    <source>
        <dbReference type="ARBA" id="ARBA00010138"/>
    </source>
</evidence>
<gene>
    <name evidence="7" type="primary">purF</name>
    <name evidence="10" type="ORF">NEF87_004562</name>
</gene>
<sequence length="495" mass="55029">MESIQKKSNGKPREECGIVAIISKNPSTHVAQAIFQGLMAVQHRGQEAAGISVFDANKSINTIREHGLLFEALPLEKLSKLWGNVGIGHVRYGTAGGKDINNAQPFPFETPQTPPFAIAFNGNITNYHLLKEQLKSKGIIFLTNGDTEVIANLIAANTLVTKDWVENLEFTSKLLDGAFSLVLLTNEGDVYAYRSGNKPLCYGTANILNTECYIIASESCAIISLGGKLIGDIQAGEILHVHQDHFFHREKLLPAEKNHCVFEYVYFSRGDSIIDGKSVHKTRERLGRNLAKADEEFLNSREDIIVVPVPDSGRSSALGYAAESGIRYEEGLMKNRYVFRSFIAPSQAERMNLVRMKLNPVESIVKGKEIVLIDDSIVRGTTMGRIVKLLRQAGALKIHVRSSCPPVRSPCFYGVDFPSREELIYCRKELTAKNHEEACIQIANEIGADSVKYLSIEGLIDAVELQKKDLCLACYNGKYWFKSDRTKEFLTNGRI</sequence>
<dbReference type="GO" id="GO:0004044">
    <property type="term" value="F:amidophosphoribosyltransferase activity"/>
    <property type="evidence" value="ECO:0007669"/>
    <property type="project" value="UniProtKB-EC"/>
</dbReference>
<evidence type="ECO:0000256" key="5">
    <source>
        <dbReference type="ARBA" id="ARBA00022755"/>
    </source>
</evidence>
<evidence type="ECO:0000256" key="4">
    <source>
        <dbReference type="ARBA" id="ARBA00022679"/>
    </source>
</evidence>
<dbReference type="PIRSF" id="PIRSF000485">
    <property type="entry name" value="Amd_phspho_trans"/>
    <property type="match status" value="1"/>
</dbReference>
<evidence type="ECO:0000256" key="8">
    <source>
        <dbReference type="PIRNR" id="PIRNR000485"/>
    </source>
</evidence>
<keyword evidence="7" id="KW-0411">Iron-sulfur</keyword>
<feature type="binding site" evidence="7">
    <location>
        <position position="474"/>
    </location>
    <ligand>
        <name>[4Fe-4S] cluster</name>
        <dbReference type="ChEBI" id="CHEBI:49883"/>
    </ligand>
</feature>
<feature type="binding site" evidence="7">
    <location>
        <position position="374"/>
    </location>
    <ligand>
        <name>Mg(2+)</name>
        <dbReference type="ChEBI" id="CHEBI:18420"/>
    </ligand>
</feature>
<keyword evidence="4 7" id="KW-0808">Transferase</keyword>
<evidence type="ECO:0000256" key="6">
    <source>
        <dbReference type="ARBA" id="ARBA00022962"/>
    </source>
</evidence>
<dbReference type="EC" id="2.4.2.14" evidence="7"/>
<dbReference type="HAMAP" id="MF_01931">
    <property type="entry name" value="PurF"/>
    <property type="match status" value="1"/>
</dbReference>
<dbReference type="InterPro" id="IPR029057">
    <property type="entry name" value="PRTase-like"/>
</dbReference>
<evidence type="ECO:0000259" key="9">
    <source>
        <dbReference type="PROSITE" id="PS51278"/>
    </source>
</evidence>
<comment type="cofactor">
    <cofactor evidence="7">
        <name>Mg(2+)</name>
        <dbReference type="ChEBI" id="CHEBI:18420"/>
    </cofactor>
    <text evidence="7">Binds 1 Mg(2+) ion per subunit.</text>
</comment>
<comment type="catalytic activity">
    <reaction evidence="7 8">
        <text>5-phospho-beta-D-ribosylamine + L-glutamate + diphosphate = 5-phospho-alpha-D-ribose 1-diphosphate + L-glutamine + H2O</text>
        <dbReference type="Rhea" id="RHEA:14905"/>
        <dbReference type="ChEBI" id="CHEBI:15377"/>
        <dbReference type="ChEBI" id="CHEBI:29985"/>
        <dbReference type="ChEBI" id="CHEBI:33019"/>
        <dbReference type="ChEBI" id="CHEBI:58017"/>
        <dbReference type="ChEBI" id="CHEBI:58359"/>
        <dbReference type="ChEBI" id="CHEBI:58681"/>
        <dbReference type="EC" id="2.4.2.14"/>
    </reaction>
</comment>
<comment type="similarity">
    <text evidence="2 7 8">In the C-terminal section; belongs to the purine/pyrimidine phosphoribosyltransferase family.</text>
</comment>
<comment type="cofactor">
    <cofactor evidence="7">
        <name>[4Fe-4S] cluster</name>
        <dbReference type="ChEBI" id="CHEBI:49883"/>
    </cofactor>
    <text evidence="7">Binds 1 [4Fe-4S] cluster per subunit.</text>
</comment>
<feature type="binding site" evidence="7">
    <location>
        <position position="260"/>
    </location>
    <ligand>
        <name>[4Fe-4S] cluster</name>
        <dbReference type="ChEBI" id="CHEBI:49883"/>
    </ligand>
</feature>
<protein>
    <recommendedName>
        <fullName evidence="7">Amidophosphoribosyltransferase</fullName>
        <shortName evidence="7">ATase</shortName>
        <ecNumber evidence="7">2.4.2.14</ecNumber>
    </recommendedName>
    <alternativeName>
        <fullName evidence="7">Glutamine phosphoribosylpyrophosphate amidotransferase</fullName>
        <shortName evidence="7">GPATase</shortName>
    </alternativeName>
</protein>
<feature type="domain" description="Glutamine amidotransferase type-2" evidence="9">
    <location>
        <begin position="16"/>
        <end position="244"/>
    </location>
</feature>
<evidence type="ECO:0000313" key="11">
    <source>
        <dbReference type="Proteomes" id="UP001208689"/>
    </source>
</evidence>
<feature type="binding site" evidence="7">
    <location>
        <position position="471"/>
    </location>
    <ligand>
        <name>[4Fe-4S] cluster</name>
        <dbReference type="ChEBI" id="CHEBI:49883"/>
    </ligand>
</feature>
<dbReference type="EMBL" id="CP104013">
    <property type="protein sequence ID" value="UYP48277.1"/>
    <property type="molecule type" value="Genomic_DNA"/>
</dbReference>
<dbReference type="Pfam" id="PF13522">
    <property type="entry name" value="GATase_6"/>
    <property type="match status" value="1"/>
</dbReference>
<feature type="active site" description="Nucleophile" evidence="7">
    <location>
        <position position="16"/>
    </location>
</feature>
<name>A0ABY6I124_9ARCH</name>
<dbReference type="SUPFAM" id="SSF53271">
    <property type="entry name" value="PRTase-like"/>
    <property type="match status" value="1"/>
</dbReference>
<dbReference type="Gene3D" id="3.60.20.10">
    <property type="entry name" value="Glutamine Phosphoribosylpyrophosphate, subunit 1, domain 1"/>
    <property type="match status" value="1"/>
</dbReference>
<keyword evidence="7" id="KW-0408">Iron</keyword>
<evidence type="ECO:0000256" key="3">
    <source>
        <dbReference type="ARBA" id="ARBA00022676"/>
    </source>
</evidence>
<keyword evidence="7" id="KW-0479">Metal-binding</keyword>
<feature type="binding site" evidence="7">
    <location>
        <position position="375"/>
    </location>
    <ligand>
        <name>Mg(2+)</name>
        <dbReference type="ChEBI" id="CHEBI:18420"/>
    </ligand>
</feature>
<accession>A0ABY6I124</accession>
<feature type="binding site" evidence="7">
    <location>
        <position position="312"/>
    </location>
    <ligand>
        <name>Mg(2+)</name>
        <dbReference type="ChEBI" id="CHEBI:18420"/>
    </ligand>
</feature>
<keyword evidence="7" id="KW-0460">Magnesium</keyword>
<keyword evidence="11" id="KW-1185">Reference proteome</keyword>
<dbReference type="InterPro" id="IPR017932">
    <property type="entry name" value="GATase_2_dom"/>
</dbReference>
<keyword evidence="7" id="KW-0004">4Fe-4S</keyword>
<dbReference type="SUPFAM" id="SSF56235">
    <property type="entry name" value="N-terminal nucleophile aminohydrolases (Ntn hydrolases)"/>
    <property type="match status" value="1"/>
</dbReference>
<feature type="binding site" evidence="7">
    <location>
        <position position="411"/>
    </location>
    <ligand>
        <name>[4Fe-4S] cluster</name>
        <dbReference type="ChEBI" id="CHEBI:49883"/>
    </ligand>
</feature>
<evidence type="ECO:0000256" key="1">
    <source>
        <dbReference type="ARBA" id="ARBA00005209"/>
    </source>
</evidence>
<dbReference type="Gene3D" id="3.40.50.2020">
    <property type="match status" value="1"/>
</dbReference>
<comment type="pathway">
    <text evidence="1 7 8">Purine metabolism; IMP biosynthesis via de novo pathway; N(1)-(5-phospho-D-ribosyl)glycinamide from 5-phospho-alpha-D-ribose 1-diphosphate: step 1/2.</text>
</comment>
<reference evidence="10" key="1">
    <citation type="submission" date="2022-09" db="EMBL/GenBank/DDBJ databases">
        <title>Actin cytoskeleton and complex cell architecture in an #Asgard archaeon.</title>
        <authorList>
            <person name="Ponce Toledo R.I."/>
            <person name="Schleper C."/>
            <person name="Rodrigues Oliveira T."/>
            <person name="Wollweber F."/>
            <person name="Xu J."/>
            <person name="Rittmann S."/>
            <person name="Klingl A."/>
            <person name="Pilhofer M."/>
        </authorList>
    </citation>
    <scope>NUCLEOTIDE SEQUENCE</scope>
    <source>
        <strain evidence="10">B-35</strain>
    </source>
</reference>
<evidence type="ECO:0000313" key="10">
    <source>
        <dbReference type="EMBL" id="UYP48277.1"/>
    </source>
</evidence>
<dbReference type="PROSITE" id="PS51278">
    <property type="entry name" value="GATASE_TYPE_2"/>
    <property type="match status" value="1"/>
</dbReference>
<organism evidence="10 11">
    <name type="scientific">Candidatus Lokiarchaeum ossiferum</name>
    <dbReference type="NCBI Taxonomy" id="2951803"/>
    <lineage>
        <taxon>Archaea</taxon>
        <taxon>Promethearchaeati</taxon>
        <taxon>Promethearchaeota</taxon>
        <taxon>Promethearchaeia</taxon>
        <taxon>Promethearchaeales</taxon>
        <taxon>Promethearchaeaceae</taxon>
        <taxon>Candidatus Lokiarchaeum</taxon>
    </lineage>
</organism>
<keyword evidence="6 7" id="KW-0315">Glutamine amidotransferase</keyword>
<evidence type="ECO:0000256" key="7">
    <source>
        <dbReference type="HAMAP-Rule" id="MF_01931"/>
    </source>
</evidence>
<dbReference type="InterPro" id="IPR005854">
    <property type="entry name" value="PurF"/>
</dbReference>
<keyword evidence="3 7" id="KW-0328">Glycosyltransferase</keyword>
<dbReference type="PANTHER" id="PTHR11907">
    <property type="entry name" value="AMIDOPHOSPHORIBOSYLTRANSFERASE"/>
    <property type="match status" value="1"/>
</dbReference>
<dbReference type="Pfam" id="PF00156">
    <property type="entry name" value="Pribosyltran"/>
    <property type="match status" value="1"/>
</dbReference>